<protein>
    <submittedName>
        <fullName evidence="5">Helix-turn-helix domain-containing protein</fullName>
    </submittedName>
</protein>
<dbReference type="AlphaFoldDB" id="A0A6P0HHF8"/>
<dbReference type="SUPFAM" id="SSF46689">
    <property type="entry name" value="Homeodomain-like"/>
    <property type="match status" value="1"/>
</dbReference>
<feature type="domain" description="HTH araC/xylS-type" evidence="4">
    <location>
        <begin position="230"/>
        <end position="328"/>
    </location>
</feature>
<evidence type="ECO:0000256" key="1">
    <source>
        <dbReference type="ARBA" id="ARBA00023015"/>
    </source>
</evidence>
<accession>A0A6P0HHF8</accession>
<dbReference type="PANTHER" id="PTHR47894:SF4">
    <property type="entry name" value="HTH-TYPE TRANSCRIPTIONAL REGULATOR GADX"/>
    <property type="match status" value="1"/>
</dbReference>
<dbReference type="InterPro" id="IPR032687">
    <property type="entry name" value="AraC-type_N"/>
</dbReference>
<comment type="caution">
    <text evidence="5">The sequence shown here is derived from an EMBL/GenBank/DDBJ whole genome shotgun (WGS) entry which is preliminary data.</text>
</comment>
<evidence type="ECO:0000313" key="6">
    <source>
        <dbReference type="Proteomes" id="UP000468687"/>
    </source>
</evidence>
<evidence type="ECO:0000256" key="2">
    <source>
        <dbReference type="ARBA" id="ARBA00023125"/>
    </source>
</evidence>
<reference evidence="5 6" key="1">
    <citation type="journal article" date="2014" name="Int. J. Syst. Evol. Microbiol.">
        <title>Nocardioides zeae sp. nov., isolated from the stem of Zea mays.</title>
        <authorList>
            <person name="Glaeser S.P."/>
            <person name="McInroy J.A."/>
            <person name="Busse H.J."/>
            <person name="Kampfer P."/>
        </authorList>
    </citation>
    <scope>NUCLEOTIDE SEQUENCE [LARGE SCALE GENOMIC DNA]</scope>
    <source>
        <strain evidence="5 6">JCM 30728</strain>
    </source>
</reference>
<keyword evidence="3" id="KW-0804">Transcription</keyword>
<dbReference type="GO" id="GO:0000976">
    <property type="term" value="F:transcription cis-regulatory region binding"/>
    <property type="evidence" value="ECO:0007669"/>
    <property type="project" value="TreeGrafter"/>
</dbReference>
<keyword evidence="2" id="KW-0238">DNA-binding</keyword>
<sequence length="333" mass="35667">MADLIAASSLSHVAGLVSELGGDAGELLRRFRIDPAVVGSPDDFVPFTTLAALLAAAADQLRAPDFALRLAARQDPDILGPLAIAARNADTIGGALAKVTEYAHVYSPAIASRLEEHGGVVSYEFDTVLARIPHRPHVVELALGVTLSTFRMLGGAEFRPTTVTFRHPAISPPATYRAYFGCPVVHEAPGDALHFPRSLMTQRLRQVDPLAHDLAVRYLAGHERHDAFADVVGALVSRSLPTGSANLPSVARLLVMHPRAVQRALAAEGTTFDRLVDGTRRDLALRLLGSPHVPMATVARQLGYAEQSVLTRSCRRWFSVAPLAKRRALLAGG</sequence>
<evidence type="ECO:0000256" key="3">
    <source>
        <dbReference type="ARBA" id="ARBA00023163"/>
    </source>
</evidence>
<dbReference type="GO" id="GO:0005829">
    <property type="term" value="C:cytosol"/>
    <property type="evidence" value="ECO:0007669"/>
    <property type="project" value="TreeGrafter"/>
</dbReference>
<keyword evidence="6" id="KW-1185">Reference proteome</keyword>
<dbReference type="PROSITE" id="PS01124">
    <property type="entry name" value="HTH_ARAC_FAMILY_2"/>
    <property type="match status" value="1"/>
</dbReference>
<keyword evidence="1" id="KW-0805">Transcription regulation</keyword>
<dbReference type="EMBL" id="JAAGXA010000004">
    <property type="protein sequence ID" value="NEN78122.1"/>
    <property type="molecule type" value="Genomic_DNA"/>
</dbReference>
<dbReference type="SMART" id="SM00342">
    <property type="entry name" value="HTH_ARAC"/>
    <property type="match status" value="1"/>
</dbReference>
<dbReference type="Pfam" id="PF12625">
    <property type="entry name" value="Arabinose_bd"/>
    <property type="match status" value="1"/>
</dbReference>
<dbReference type="InterPro" id="IPR009057">
    <property type="entry name" value="Homeodomain-like_sf"/>
</dbReference>
<evidence type="ECO:0000313" key="5">
    <source>
        <dbReference type="EMBL" id="NEN78122.1"/>
    </source>
</evidence>
<name>A0A6P0HHF8_9ACTN</name>
<dbReference type="GO" id="GO:0003700">
    <property type="term" value="F:DNA-binding transcription factor activity"/>
    <property type="evidence" value="ECO:0007669"/>
    <property type="project" value="InterPro"/>
</dbReference>
<proteinExistence type="predicted"/>
<organism evidence="5 6">
    <name type="scientific">Nocardioides zeae</name>
    <dbReference type="NCBI Taxonomy" id="1457234"/>
    <lineage>
        <taxon>Bacteria</taxon>
        <taxon>Bacillati</taxon>
        <taxon>Actinomycetota</taxon>
        <taxon>Actinomycetes</taxon>
        <taxon>Propionibacteriales</taxon>
        <taxon>Nocardioidaceae</taxon>
        <taxon>Nocardioides</taxon>
    </lineage>
</organism>
<gene>
    <name evidence="5" type="ORF">G3T38_07520</name>
</gene>
<dbReference type="RefSeq" id="WP_163771528.1">
    <property type="nucleotide sequence ID" value="NZ_JAAGXA010000004.1"/>
</dbReference>
<dbReference type="Pfam" id="PF12833">
    <property type="entry name" value="HTH_18"/>
    <property type="match status" value="1"/>
</dbReference>
<dbReference type="Proteomes" id="UP000468687">
    <property type="component" value="Unassembled WGS sequence"/>
</dbReference>
<dbReference type="InterPro" id="IPR018060">
    <property type="entry name" value="HTH_AraC"/>
</dbReference>
<evidence type="ECO:0000259" key="4">
    <source>
        <dbReference type="PROSITE" id="PS01124"/>
    </source>
</evidence>
<dbReference type="Gene3D" id="1.10.10.60">
    <property type="entry name" value="Homeodomain-like"/>
    <property type="match status" value="1"/>
</dbReference>
<dbReference type="PANTHER" id="PTHR47894">
    <property type="entry name" value="HTH-TYPE TRANSCRIPTIONAL REGULATOR GADX"/>
    <property type="match status" value="1"/>
</dbReference>